<sequence>MKNLKLLTLLCTLILAPAVQAELKLKPFETDGCTMFIDGTPKEPGLWKNCCIEHDLRYWFGGSTEDMDATDLRLKSCVNKMAGATWANLIYTGVRTGHHSPVKNKTQWSWGWTEKRGYKKLTSEEIVVIKEELETLNLPQVDMADFLKFYFP</sequence>
<gene>
    <name evidence="2" type="ORF">SHI21_14890</name>
</gene>
<keyword evidence="1" id="KW-0732">Signal</keyword>
<feature type="chain" id="PRO_5045529944" description="Prokaryotic phospholipase A2" evidence="1">
    <location>
        <begin position="22"/>
        <end position="152"/>
    </location>
</feature>
<name>A0ABU5VY28_9BACT</name>
<proteinExistence type="predicted"/>
<dbReference type="InterPro" id="IPR036444">
    <property type="entry name" value="PLipase_A2_dom_sf"/>
</dbReference>
<accession>A0ABU5VY28</accession>
<organism evidence="2 3">
    <name type="scientific">Bacteriovorax antarcticus</name>
    <dbReference type="NCBI Taxonomy" id="3088717"/>
    <lineage>
        <taxon>Bacteria</taxon>
        <taxon>Pseudomonadati</taxon>
        <taxon>Bdellovibrionota</taxon>
        <taxon>Bacteriovoracia</taxon>
        <taxon>Bacteriovoracales</taxon>
        <taxon>Bacteriovoracaceae</taxon>
        <taxon>Bacteriovorax</taxon>
    </lineage>
</organism>
<dbReference type="Proteomes" id="UP001302274">
    <property type="component" value="Unassembled WGS sequence"/>
</dbReference>
<dbReference type="EMBL" id="JAYGJQ010000002">
    <property type="protein sequence ID" value="MEA9357512.1"/>
    <property type="molecule type" value="Genomic_DNA"/>
</dbReference>
<evidence type="ECO:0008006" key="4">
    <source>
        <dbReference type="Google" id="ProtNLM"/>
    </source>
</evidence>
<protein>
    <recommendedName>
        <fullName evidence="4">Prokaryotic phospholipase A2</fullName>
    </recommendedName>
</protein>
<dbReference type="SUPFAM" id="SSF48619">
    <property type="entry name" value="Phospholipase A2, PLA2"/>
    <property type="match status" value="1"/>
</dbReference>
<keyword evidence="3" id="KW-1185">Reference proteome</keyword>
<reference evidence="2 3" key="1">
    <citation type="submission" date="2023-11" db="EMBL/GenBank/DDBJ databases">
        <title>A Novel Polar Bacteriovorax (B. antarcticus) Isolated from the Biocrust in Antarctica.</title>
        <authorList>
            <person name="Mun W."/>
            <person name="Choi S.Y."/>
            <person name="Mitchell R.J."/>
        </authorList>
    </citation>
    <scope>NUCLEOTIDE SEQUENCE [LARGE SCALE GENOMIC DNA]</scope>
    <source>
        <strain evidence="2 3">PP10</strain>
    </source>
</reference>
<evidence type="ECO:0000313" key="2">
    <source>
        <dbReference type="EMBL" id="MEA9357512.1"/>
    </source>
</evidence>
<feature type="signal peptide" evidence="1">
    <location>
        <begin position="1"/>
        <end position="21"/>
    </location>
</feature>
<dbReference type="RefSeq" id="WP_323577544.1">
    <property type="nucleotide sequence ID" value="NZ_JAYGJQ010000002.1"/>
</dbReference>
<evidence type="ECO:0000256" key="1">
    <source>
        <dbReference type="SAM" id="SignalP"/>
    </source>
</evidence>
<evidence type="ECO:0000313" key="3">
    <source>
        <dbReference type="Proteomes" id="UP001302274"/>
    </source>
</evidence>
<comment type="caution">
    <text evidence="2">The sequence shown here is derived from an EMBL/GenBank/DDBJ whole genome shotgun (WGS) entry which is preliminary data.</text>
</comment>